<organism evidence="2 3">
    <name type="scientific">Candidatus Colwellbacteria bacterium GWA2_46_10</name>
    <dbReference type="NCBI Taxonomy" id="1797684"/>
    <lineage>
        <taxon>Bacteria</taxon>
        <taxon>Candidatus Colwelliibacteriota</taxon>
    </lineage>
</organism>
<proteinExistence type="predicted"/>
<protein>
    <submittedName>
        <fullName evidence="2">Uncharacterized protein</fullName>
    </submittedName>
</protein>
<evidence type="ECO:0000256" key="1">
    <source>
        <dbReference type="SAM" id="MobiDB-lite"/>
    </source>
</evidence>
<reference evidence="2 3" key="1">
    <citation type="journal article" date="2016" name="Nat. Commun.">
        <title>Thousands of microbial genomes shed light on interconnected biogeochemical processes in an aquifer system.</title>
        <authorList>
            <person name="Anantharaman K."/>
            <person name="Brown C.T."/>
            <person name="Hug L.A."/>
            <person name="Sharon I."/>
            <person name="Castelle C.J."/>
            <person name="Probst A.J."/>
            <person name="Thomas B.C."/>
            <person name="Singh A."/>
            <person name="Wilkins M.J."/>
            <person name="Karaoz U."/>
            <person name="Brodie E.L."/>
            <person name="Williams K.H."/>
            <person name="Hubbard S.S."/>
            <person name="Banfield J.F."/>
        </authorList>
    </citation>
    <scope>NUCLEOTIDE SEQUENCE [LARGE SCALE GENOMIC DNA]</scope>
</reference>
<comment type="caution">
    <text evidence="2">The sequence shown here is derived from an EMBL/GenBank/DDBJ whole genome shotgun (WGS) entry which is preliminary data.</text>
</comment>
<sequence length="59" mass="6630">MEHLYKINSLGGIRSSGAEVNPAPAHRVLNQEKRNSVGGMGRNEDLPHINSPYYYLYKS</sequence>
<feature type="region of interest" description="Disordered" evidence="1">
    <location>
        <begin position="14"/>
        <end position="51"/>
    </location>
</feature>
<gene>
    <name evidence="2" type="ORF">A2119_01890</name>
</gene>
<dbReference type="EMBL" id="MHIS01000007">
    <property type="protein sequence ID" value="OGY56786.1"/>
    <property type="molecule type" value="Genomic_DNA"/>
</dbReference>
<dbReference type="Proteomes" id="UP000178179">
    <property type="component" value="Unassembled WGS sequence"/>
</dbReference>
<evidence type="ECO:0000313" key="3">
    <source>
        <dbReference type="Proteomes" id="UP000178179"/>
    </source>
</evidence>
<dbReference type="AlphaFoldDB" id="A0A1G1YYC2"/>
<name>A0A1G1YYC2_9BACT</name>
<accession>A0A1G1YYC2</accession>
<evidence type="ECO:0000313" key="2">
    <source>
        <dbReference type="EMBL" id="OGY56786.1"/>
    </source>
</evidence>